<protein>
    <submittedName>
        <fullName evidence="1">Uncharacterized protein</fullName>
    </submittedName>
</protein>
<comment type="caution">
    <text evidence="1">The sequence shown here is derived from an EMBL/GenBank/DDBJ whole genome shotgun (WGS) entry which is preliminary data.</text>
</comment>
<evidence type="ECO:0000313" key="1">
    <source>
        <dbReference type="EMBL" id="MED6126561.1"/>
    </source>
</evidence>
<organism evidence="1 2">
    <name type="scientific">Stylosanthes scabra</name>
    <dbReference type="NCBI Taxonomy" id="79078"/>
    <lineage>
        <taxon>Eukaryota</taxon>
        <taxon>Viridiplantae</taxon>
        <taxon>Streptophyta</taxon>
        <taxon>Embryophyta</taxon>
        <taxon>Tracheophyta</taxon>
        <taxon>Spermatophyta</taxon>
        <taxon>Magnoliopsida</taxon>
        <taxon>eudicotyledons</taxon>
        <taxon>Gunneridae</taxon>
        <taxon>Pentapetalae</taxon>
        <taxon>rosids</taxon>
        <taxon>fabids</taxon>
        <taxon>Fabales</taxon>
        <taxon>Fabaceae</taxon>
        <taxon>Papilionoideae</taxon>
        <taxon>50 kb inversion clade</taxon>
        <taxon>dalbergioids sensu lato</taxon>
        <taxon>Dalbergieae</taxon>
        <taxon>Pterocarpus clade</taxon>
        <taxon>Stylosanthes</taxon>
    </lineage>
</organism>
<evidence type="ECO:0000313" key="2">
    <source>
        <dbReference type="Proteomes" id="UP001341840"/>
    </source>
</evidence>
<proteinExistence type="predicted"/>
<keyword evidence="2" id="KW-1185">Reference proteome</keyword>
<name>A0ABU6RR10_9FABA</name>
<dbReference type="EMBL" id="JASCZI010031344">
    <property type="protein sequence ID" value="MED6126561.1"/>
    <property type="molecule type" value="Genomic_DNA"/>
</dbReference>
<gene>
    <name evidence="1" type="ORF">PIB30_079654</name>
</gene>
<reference evidence="1 2" key="1">
    <citation type="journal article" date="2023" name="Plants (Basel)">
        <title>Bridging the Gap: Combining Genomics and Transcriptomics Approaches to Understand Stylosanthes scabra, an Orphan Legume from the Brazilian Caatinga.</title>
        <authorList>
            <person name="Ferreira-Neto J.R.C."/>
            <person name="da Silva M.D."/>
            <person name="Binneck E."/>
            <person name="de Melo N.F."/>
            <person name="da Silva R.H."/>
            <person name="de Melo A.L.T.M."/>
            <person name="Pandolfi V."/>
            <person name="Bustamante F.O."/>
            <person name="Brasileiro-Vidal A.C."/>
            <person name="Benko-Iseppon A.M."/>
        </authorList>
    </citation>
    <scope>NUCLEOTIDE SEQUENCE [LARGE SCALE GENOMIC DNA]</scope>
    <source>
        <tissue evidence="1">Leaves</tissue>
    </source>
</reference>
<accession>A0ABU6RR10</accession>
<sequence length="137" mass="15034">MLHKQHSGCAKLRAQPAALRTQLSGLQKSELTVSKLHAQQLKCLKVACAICHVAHATTDFLASITPCFHELRAQPPPVHAQLKPHSPFHAKFGAEVAKESARNEKITNKTLKVKSIAYAYAPKEPMRTHCHDLGVTS</sequence>
<dbReference type="Proteomes" id="UP001341840">
    <property type="component" value="Unassembled WGS sequence"/>
</dbReference>